<reference evidence="3 4" key="1">
    <citation type="submission" date="2015-12" db="EMBL/GenBank/DDBJ databases">
        <title>The genome of Folsomia candida.</title>
        <authorList>
            <person name="Faddeeva A."/>
            <person name="Derks M.F."/>
            <person name="Anvar Y."/>
            <person name="Smit S."/>
            <person name="Van Straalen N."/>
            <person name="Roelofs D."/>
        </authorList>
    </citation>
    <scope>NUCLEOTIDE SEQUENCE [LARGE SCALE GENOMIC DNA]</scope>
    <source>
        <strain evidence="3 4">VU population</strain>
        <tissue evidence="3">Whole body</tissue>
    </source>
</reference>
<comment type="caution">
    <text evidence="3">The sequence shown here is derived from an EMBL/GenBank/DDBJ whole genome shotgun (WGS) entry which is preliminary data.</text>
</comment>
<dbReference type="PANTHER" id="PTHR44252">
    <property type="entry name" value="D-ERYTHRULOSE REDUCTASE"/>
    <property type="match status" value="1"/>
</dbReference>
<protein>
    <submittedName>
        <fullName evidence="3">L-xylulose reductase</fullName>
    </submittedName>
</protein>
<dbReference type="PRINTS" id="PR00080">
    <property type="entry name" value="SDRFAMILY"/>
</dbReference>
<evidence type="ECO:0000256" key="1">
    <source>
        <dbReference type="ARBA" id="ARBA00006484"/>
    </source>
</evidence>
<gene>
    <name evidence="3" type="ORF">Fcan01_06520</name>
</gene>
<dbReference type="PANTHER" id="PTHR44252:SF3">
    <property type="entry name" value="D-ERYTHRULOSE REDUCTASE-RELATED"/>
    <property type="match status" value="1"/>
</dbReference>
<sequence>MFKQYFEGKRVLVTGVGRGIGRNIAIRLSSYGAHVTGVSKTQEFLASLKSECPEIEIIAVDLEDWDATRNALETLEPFDYLINNAAILTPGLFMDITPTKFNQIMSVNVAACINVGQVVARGMEKANIAGSIVNISSICSSSAYPASSLYCLSKATLDMLTKLMAVELGPKKIRVNSVNPVGIYTDMLEKFYESLAKEEGVEVAEYLEKLHARVPLKSFEMEMNDIVNAVLFMLSPSSPHIHGEMLFVDGGIRHT</sequence>
<dbReference type="Gene3D" id="3.40.50.720">
    <property type="entry name" value="NAD(P)-binding Rossmann-like Domain"/>
    <property type="match status" value="1"/>
</dbReference>
<keyword evidence="2" id="KW-0521">NADP</keyword>
<organism evidence="3 4">
    <name type="scientific">Folsomia candida</name>
    <name type="common">Springtail</name>
    <dbReference type="NCBI Taxonomy" id="158441"/>
    <lineage>
        <taxon>Eukaryota</taxon>
        <taxon>Metazoa</taxon>
        <taxon>Ecdysozoa</taxon>
        <taxon>Arthropoda</taxon>
        <taxon>Hexapoda</taxon>
        <taxon>Collembola</taxon>
        <taxon>Entomobryomorpha</taxon>
        <taxon>Isotomoidea</taxon>
        <taxon>Isotomidae</taxon>
        <taxon>Proisotominae</taxon>
        <taxon>Folsomia</taxon>
    </lineage>
</organism>
<evidence type="ECO:0000313" key="4">
    <source>
        <dbReference type="Proteomes" id="UP000198287"/>
    </source>
</evidence>
<dbReference type="FunFam" id="3.40.50.720:FF:000084">
    <property type="entry name" value="Short-chain dehydrogenase reductase"/>
    <property type="match status" value="1"/>
</dbReference>
<proteinExistence type="inferred from homology"/>
<dbReference type="GO" id="GO:0050038">
    <property type="term" value="F:L-xylulose reductase (NADPH) activity"/>
    <property type="evidence" value="ECO:0007669"/>
    <property type="project" value="TreeGrafter"/>
</dbReference>
<dbReference type="InterPro" id="IPR051737">
    <property type="entry name" value="L-xylulose/Carbonyl_redctase"/>
</dbReference>
<dbReference type="InterPro" id="IPR002347">
    <property type="entry name" value="SDR_fam"/>
</dbReference>
<dbReference type="EMBL" id="LNIX01000003">
    <property type="protein sequence ID" value="OXA58072.1"/>
    <property type="molecule type" value="Genomic_DNA"/>
</dbReference>
<dbReference type="OrthoDB" id="1393670at2759"/>
<dbReference type="STRING" id="158441.A0A226EKA8"/>
<accession>A0A226EKA8</accession>
<dbReference type="PRINTS" id="PR00081">
    <property type="entry name" value="GDHRDH"/>
</dbReference>
<dbReference type="InterPro" id="IPR036291">
    <property type="entry name" value="NAD(P)-bd_dom_sf"/>
</dbReference>
<dbReference type="Proteomes" id="UP000198287">
    <property type="component" value="Unassembled WGS sequence"/>
</dbReference>
<keyword evidence="4" id="KW-1185">Reference proteome</keyword>
<dbReference type="GO" id="GO:0005997">
    <property type="term" value="P:xylulose metabolic process"/>
    <property type="evidence" value="ECO:0007669"/>
    <property type="project" value="TreeGrafter"/>
</dbReference>
<dbReference type="SUPFAM" id="SSF51735">
    <property type="entry name" value="NAD(P)-binding Rossmann-fold domains"/>
    <property type="match status" value="1"/>
</dbReference>
<comment type="similarity">
    <text evidence="1">Belongs to the short-chain dehydrogenases/reductases (SDR) family.</text>
</comment>
<dbReference type="GO" id="GO:0006006">
    <property type="term" value="P:glucose metabolic process"/>
    <property type="evidence" value="ECO:0007669"/>
    <property type="project" value="TreeGrafter"/>
</dbReference>
<dbReference type="AlphaFoldDB" id="A0A226EKA8"/>
<evidence type="ECO:0000313" key="3">
    <source>
        <dbReference type="EMBL" id="OXA58072.1"/>
    </source>
</evidence>
<name>A0A226EKA8_FOLCA</name>
<dbReference type="GO" id="GO:0004090">
    <property type="term" value="F:carbonyl reductase (NADPH) activity"/>
    <property type="evidence" value="ECO:0007669"/>
    <property type="project" value="TreeGrafter"/>
</dbReference>
<evidence type="ECO:0000256" key="2">
    <source>
        <dbReference type="ARBA" id="ARBA00022857"/>
    </source>
</evidence>
<dbReference type="Pfam" id="PF13561">
    <property type="entry name" value="adh_short_C2"/>
    <property type="match status" value="1"/>
</dbReference>
<dbReference type="OMA" id="KGPYFLM"/>